<sequence length="898" mass="97221">MDGSEDFMERDEVVADSEDEMMMEELGSSNNGGRGSAISMPPPRQIPELSSIAAFSSVRDPDNSSISAFTGRASPFGTMLDERSFAKDADTSGYSNFFADTSTGTMSIADRAKTRKRKPTDVLELTSDEDDEIRIKPTKSKSKPKDKGPKTVSTPQVNEPSTSNSAAKDSSESSGSKPRPRPRPIAKKPRTENAAFLEATNALDPQSSTTGGQKPVVQTTPRKGLPSSSSNLPPSSFSTGVPHIETIANDDDLFDGPLSSPSSLFDDGDAPSTRKKKQKRKSYPSDREMEIDELVPSDPPPLPDFHFYDKPVSGPPPPTFFAGSSQPAEVPEPAVSSSKVSTSSHVAPTSDADVIDLTDLPATFVPPKSVKKPSKAKKPHKKTSEEDFSAWDEAGAAGVYVFDDDQDEDFNPSGDVSGKKKAKSKGKAKEKPAKGSKGKGKGKGKNLDSPLEGIPQQNLEDLNPEQDADSTHVEPPVKIPEVVITTKPARKAKKTKDKNKDKSNAHDTSTSNKEAFKSREFIDDSGDDAPAPQTATSEAQPASFSEPNAVETPERPSTSADMPAASKHASNGKRRSRVVQSDDEDELVLRPSTSKKVDATLEEGPEEWEKLENGGINQPDEVIRHSKVKEGKKKGKATKKGKEKESKVAEDKADSEAPAASTKNGDSRALEETFDEPPEEEDEEVVVVPKPGRKGARKTVVDDDDVIPDDDEQTGGKLDETGAFSKENRAPKTASNLVTPNTRPSSSTNANDSLYSRYEIAPRSRGPSMSELIRRANSHPSSPFANTLSDNNASANGKLKSRTSLTPISRVYSPYAKSSRRLLNKIAPLHPNRRTPPPPPPPIPPKKKTKKEIEREEKWEEELVESIGGLEAWAALGDDERREMRRAKFAMEMGGWDD</sequence>
<reference evidence="2 3" key="1">
    <citation type="journal article" date="2018" name="Evol. Lett.">
        <title>Horizontal gene cluster transfer increased hallucinogenic mushroom diversity.</title>
        <authorList>
            <person name="Reynolds H.T."/>
            <person name="Vijayakumar V."/>
            <person name="Gluck-Thaler E."/>
            <person name="Korotkin H.B."/>
            <person name="Matheny P.B."/>
            <person name="Slot J.C."/>
        </authorList>
    </citation>
    <scope>NUCLEOTIDE SEQUENCE [LARGE SCALE GENOMIC DNA]</scope>
    <source>
        <strain evidence="2 3">2629</strain>
    </source>
</reference>
<feature type="compositionally biased region" description="Basic residues" evidence="1">
    <location>
        <begin position="273"/>
        <end position="282"/>
    </location>
</feature>
<feature type="region of interest" description="Disordered" evidence="1">
    <location>
        <begin position="57"/>
        <end position="76"/>
    </location>
</feature>
<name>A0A409YSI8_9AGAR</name>
<feature type="region of interest" description="Disordered" evidence="1">
    <location>
        <begin position="1"/>
        <end position="20"/>
    </location>
</feature>
<feature type="compositionally biased region" description="Polar residues" evidence="1">
    <location>
        <begin position="733"/>
        <end position="754"/>
    </location>
</feature>
<evidence type="ECO:0000313" key="2">
    <source>
        <dbReference type="EMBL" id="PPR05974.1"/>
    </source>
</evidence>
<feature type="compositionally biased region" description="Acidic residues" evidence="1">
    <location>
        <begin position="672"/>
        <end position="685"/>
    </location>
</feature>
<feature type="compositionally biased region" description="Pro residues" evidence="1">
    <location>
        <begin position="834"/>
        <end position="844"/>
    </location>
</feature>
<feature type="compositionally biased region" description="Low complexity" evidence="1">
    <location>
        <begin position="160"/>
        <end position="177"/>
    </location>
</feature>
<feature type="compositionally biased region" description="Basic residues" evidence="1">
    <location>
        <begin position="488"/>
        <end position="497"/>
    </location>
</feature>
<feature type="compositionally biased region" description="Basic residues" evidence="1">
    <location>
        <begin position="625"/>
        <end position="639"/>
    </location>
</feature>
<feature type="compositionally biased region" description="Low complexity" evidence="1">
    <location>
        <begin position="473"/>
        <end position="487"/>
    </location>
</feature>
<feature type="compositionally biased region" description="Polar residues" evidence="1">
    <location>
        <begin position="533"/>
        <end position="546"/>
    </location>
</feature>
<gene>
    <name evidence="2" type="ORF">CVT24_004638</name>
</gene>
<protein>
    <submittedName>
        <fullName evidence="2">Uncharacterized protein</fullName>
    </submittedName>
</protein>
<feature type="compositionally biased region" description="Polar residues" evidence="1">
    <location>
        <begin position="92"/>
        <end position="106"/>
    </location>
</feature>
<dbReference type="AlphaFoldDB" id="A0A409YSI8"/>
<dbReference type="InParanoid" id="A0A409YSI8"/>
<feature type="region of interest" description="Disordered" evidence="1">
    <location>
        <begin position="87"/>
        <end position="857"/>
    </location>
</feature>
<dbReference type="EMBL" id="NHTK01000723">
    <property type="protein sequence ID" value="PPR05974.1"/>
    <property type="molecule type" value="Genomic_DNA"/>
</dbReference>
<feature type="compositionally biased region" description="Low complexity" evidence="1">
    <location>
        <begin position="226"/>
        <end position="238"/>
    </location>
</feature>
<accession>A0A409YSI8</accession>
<feature type="compositionally biased region" description="Basic and acidic residues" evidence="1">
    <location>
        <begin position="640"/>
        <end position="655"/>
    </location>
</feature>
<feature type="compositionally biased region" description="Low complexity" evidence="1">
    <location>
        <begin position="335"/>
        <end position="346"/>
    </location>
</feature>
<dbReference type="Proteomes" id="UP000284842">
    <property type="component" value="Unassembled WGS sequence"/>
</dbReference>
<dbReference type="STRING" id="181874.A0A409YSI8"/>
<feature type="compositionally biased region" description="Polar residues" evidence="1">
    <location>
        <begin position="203"/>
        <end position="221"/>
    </location>
</feature>
<proteinExistence type="predicted"/>
<feature type="region of interest" description="Disordered" evidence="1">
    <location>
        <begin position="25"/>
        <end position="45"/>
    </location>
</feature>
<evidence type="ECO:0000313" key="3">
    <source>
        <dbReference type="Proteomes" id="UP000284842"/>
    </source>
</evidence>
<comment type="caution">
    <text evidence="2">The sequence shown here is derived from an EMBL/GenBank/DDBJ whole genome shotgun (WGS) entry which is preliminary data.</text>
</comment>
<dbReference type="OrthoDB" id="3271227at2759"/>
<feature type="compositionally biased region" description="Basic residues" evidence="1">
    <location>
        <begin position="434"/>
        <end position="444"/>
    </location>
</feature>
<feature type="compositionally biased region" description="Basic residues" evidence="1">
    <location>
        <begin position="369"/>
        <end position="381"/>
    </location>
</feature>
<organism evidence="2 3">
    <name type="scientific">Panaeolus cyanescens</name>
    <dbReference type="NCBI Taxonomy" id="181874"/>
    <lineage>
        <taxon>Eukaryota</taxon>
        <taxon>Fungi</taxon>
        <taxon>Dikarya</taxon>
        <taxon>Basidiomycota</taxon>
        <taxon>Agaricomycotina</taxon>
        <taxon>Agaricomycetes</taxon>
        <taxon>Agaricomycetidae</taxon>
        <taxon>Agaricales</taxon>
        <taxon>Agaricineae</taxon>
        <taxon>Galeropsidaceae</taxon>
        <taxon>Panaeolus</taxon>
    </lineage>
</organism>
<feature type="compositionally biased region" description="Polar residues" evidence="1">
    <location>
        <begin position="778"/>
        <end position="795"/>
    </location>
</feature>
<feature type="compositionally biased region" description="Acidic residues" evidence="1">
    <location>
        <begin position="702"/>
        <end position="713"/>
    </location>
</feature>
<evidence type="ECO:0000256" key="1">
    <source>
        <dbReference type="SAM" id="MobiDB-lite"/>
    </source>
</evidence>
<keyword evidence="3" id="KW-1185">Reference proteome</keyword>
<feature type="compositionally biased region" description="Basic residues" evidence="1">
    <location>
        <begin position="178"/>
        <end position="188"/>
    </location>
</feature>